<evidence type="ECO:0000313" key="2">
    <source>
        <dbReference type="Proteomes" id="UP000191448"/>
    </source>
</evidence>
<name>A0A1V4SXE0_9CLOT</name>
<sequence>MKEIVNKTDKFIVCKYGNVYRVHFYDDKRKKVDEMKSFITKSFDKVKKFL</sequence>
<dbReference type="Proteomes" id="UP000191448">
    <property type="component" value="Unassembled WGS sequence"/>
</dbReference>
<accession>A0A1V4SXE0</accession>
<comment type="caution">
    <text evidence="1">The sequence shown here is derived from an EMBL/GenBank/DDBJ whole genome shotgun (WGS) entry which is preliminary data.</text>
</comment>
<organism evidence="1 2">
    <name type="scientific">Clostridium thermobutyricum DSM 4928</name>
    <dbReference type="NCBI Taxonomy" id="1121339"/>
    <lineage>
        <taxon>Bacteria</taxon>
        <taxon>Bacillati</taxon>
        <taxon>Bacillota</taxon>
        <taxon>Clostridia</taxon>
        <taxon>Eubacteriales</taxon>
        <taxon>Clostridiaceae</taxon>
        <taxon>Clostridium</taxon>
    </lineage>
</organism>
<evidence type="ECO:0000313" key="1">
    <source>
        <dbReference type="EMBL" id="OPX48479.1"/>
    </source>
</evidence>
<gene>
    <name evidence="1" type="ORF">CLTHE_11570</name>
</gene>
<proteinExistence type="predicted"/>
<dbReference type="AlphaFoldDB" id="A0A1V4SXE0"/>
<dbReference type="RefSeq" id="WP_169840816.1">
    <property type="nucleotide sequence ID" value="NZ_LTAY01000031.1"/>
</dbReference>
<protein>
    <submittedName>
        <fullName evidence="1">Uncharacterized protein</fullName>
    </submittedName>
</protein>
<reference evidence="1 2" key="1">
    <citation type="submission" date="2016-02" db="EMBL/GenBank/DDBJ databases">
        <title>Genome sequence of Clostridium thermobutyricum DSM 4928.</title>
        <authorList>
            <person name="Poehlein A."/>
            <person name="Daniel R."/>
        </authorList>
    </citation>
    <scope>NUCLEOTIDE SEQUENCE [LARGE SCALE GENOMIC DNA]</scope>
    <source>
        <strain evidence="1 2">DSM 4928</strain>
    </source>
</reference>
<dbReference type="EMBL" id="LTAY01000031">
    <property type="protein sequence ID" value="OPX48479.1"/>
    <property type="molecule type" value="Genomic_DNA"/>
</dbReference>